<evidence type="ECO:0008006" key="3">
    <source>
        <dbReference type="Google" id="ProtNLM"/>
    </source>
</evidence>
<dbReference type="Proteomes" id="UP001307889">
    <property type="component" value="Chromosome 11"/>
</dbReference>
<reference evidence="1 2" key="1">
    <citation type="submission" date="2023-09" db="EMBL/GenBank/DDBJ databases">
        <title>Nesidiocoris tenuis whole genome shotgun sequence.</title>
        <authorList>
            <person name="Shibata T."/>
            <person name="Shimoda M."/>
            <person name="Kobayashi T."/>
            <person name="Uehara T."/>
        </authorList>
    </citation>
    <scope>NUCLEOTIDE SEQUENCE [LARGE SCALE GENOMIC DNA]</scope>
    <source>
        <strain evidence="1 2">Japan</strain>
    </source>
</reference>
<keyword evidence="2" id="KW-1185">Reference proteome</keyword>
<accession>A0ABN7B7P2</accession>
<dbReference type="EMBL" id="AP028919">
    <property type="protein sequence ID" value="BET00269.1"/>
    <property type="molecule type" value="Genomic_DNA"/>
</dbReference>
<gene>
    <name evidence="1" type="ORF">NTJ_13085</name>
</gene>
<proteinExistence type="predicted"/>
<evidence type="ECO:0000313" key="1">
    <source>
        <dbReference type="EMBL" id="BET00269.1"/>
    </source>
</evidence>
<organism evidence="1 2">
    <name type="scientific">Nesidiocoris tenuis</name>
    <dbReference type="NCBI Taxonomy" id="355587"/>
    <lineage>
        <taxon>Eukaryota</taxon>
        <taxon>Metazoa</taxon>
        <taxon>Ecdysozoa</taxon>
        <taxon>Arthropoda</taxon>
        <taxon>Hexapoda</taxon>
        <taxon>Insecta</taxon>
        <taxon>Pterygota</taxon>
        <taxon>Neoptera</taxon>
        <taxon>Paraneoptera</taxon>
        <taxon>Hemiptera</taxon>
        <taxon>Heteroptera</taxon>
        <taxon>Panheteroptera</taxon>
        <taxon>Cimicomorpha</taxon>
        <taxon>Miridae</taxon>
        <taxon>Dicyphina</taxon>
        <taxon>Nesidiocoris</taxon>
    </lineage>
</organism>
<name>A0ABN7B7P2_9HEMI</name>
<evidence type="ECO:0000313" key="2">
    <source>
        <dbReference type="Proteomes" id="UP001307889"/>
    </source>
</evidence>
<protein>
    <recommendedName>
        <fullName evidence="3">Secreted protein</fullName>
    </recommendedName>
</protein>
<sequence length="73" mass="7950">MFNVSLGIMIPPVYVLEVPPPTVLMLPSFCARVSSEMALLDHLENHPSTSTATPGVVFIRSARPFVHGKSVLF</sequence>